<evidence type="ECO:0008006" key="4">
    <source>
        <dbReference type="Google" id="ProtNLM"/>
    </source>
</evidence>
<keyword evidence="3" id="KW-1185">Reference proteome</keyword>
<evidence type="ECO:0000256" key="1">
    <source>
        <dbReference type="SAM" id="MobiDB-lite"/>
    </source>
</evidence>
<comment type="caution">
    <text evidence="2">The sequence shown here is derived from an EMBL/GenBank/DDBJ whole genome shotgun (WGS) entry which is preliminary data.</text>
</comment>
<dbReference type="EMBL" id="CALLCH030000019">
    <property type="protein sequence ID" value="CAI4219264.1"/>
    <property type="molecule type" value="Genomic_DNA"/>
</dbReference>
<accession>A0A9P1MDB5</accession>
<feature type="region of interest" description="Disordered" evidence="1">
    <location>
        <begin position="1"/>
        <end position="37"/>
    </location>
</feature>
<feature type="compositionally biased region" description="Basic and acidic residues" evidence="1">
    <location>
        <begin position="256"/>
        <end position="268"/>
    </location>
</feature>
<dbReference type="InterPro" id="IPR036770">
    <property type="entry name" value="Ankyrin_rpt-contain_sf"/>
</dbReference>
<dbReference type="Gene3D" id="1.25.40.20">
    <property type="entry name" value="Ankyrin repeat-containing domain"/>
    <property type="match status" value="1"/>
</dbReference>
<dbReference type="Pfam" id="PF13637">
    <property type="entry name" value="Ank_4"/>
    <property type="match status" value="1"/>
</dbReference>
<gene>
    <name evidence="2" type="ORF">PPNO1_LOCUS8832</name>
</gene>
<evidence type="ECO:0000313" key="2">
    <source>
        <dbReference type="EMBL" id="CAI4219264.1"/>
    </source>
</evidence>
<dbReference type="SUPFAM" id="SSF48403">
    <property type="entry name" value="Ankyrin repeat"/>
    <property type="match status" value="1"/>
</dbReference>
<organism evidence="2 3">
    <name type="scientific">Parascedosporium putredinis</name>
    <dbReference type="NCBI Taxonomy" id="1442378"/>
    <lineage>
        <taxon>Eukaryota</taxon>
        <taxon>Fungi</taxon>
        <taxon>Dikarya</taxon>
        <taxon>Ascomycota</taxon>
        <taxon>Pezizomycotina</taxon>
        <taxon>Sordariomycetes</taxon>
        <taxon>Hypocreomycetidae</taxon>
        <taxon>Microascales</taxon>
        <taxon>Microascaceae</taxon>
        <taxon>Parascedosporium</taxon>
    </lineage>
</organism>
<dbReference type="InterPro" id="IPR002110">
    <property type="entry name" value="Ankyrin_rpt"/>
</dbReference>
<name>A0A9P1MDB5_9PEZI</name>
<feature type="region of interest" description="Disordered" evidence="1">
    <location>
        <begin position="255"/>
        <end position="281"/>
    </location>
</feature>
<dbReference type="AlphaFoldDB" id="A0A9P1MDB5"/>
<sequence>MADEDFTEPPNIYSKDPAVIASRYTNPPPRSGDGDNAQFMKKAEARKRVKTAARPLGPTERRYIAAIQGDSKAAQRLLHDRTPTAGAHPLVLRLISAAAAGDLGEVTALLEDGEVDINGQDGLGFSALFEAAFFGRVEVVKALIAAGPTSTRKTGPARRRRCTGSWTRRRGGSCGRLRRMWAVGRRCRCWYPRIWRRSRCSCGTARFGTIGGGIGWIFGAWRASSGARGPSVPRGGAGAAEVGYVAAHRGGGAESAHVDAEGGARDVEPGGGGAAGDKAERQWVKV</sequence>
<protein>
    <recommendedName>
        <fullName evidence="4">Ankyrin</fullName>
    </recommendedName>
</protein>
<dbReference type="Proteomes" id="UP000838763">
    <property type="component" value="Unassembled WGS sequence"/>
</dbReference>
<proteinExistence type="predicted"/>
<reference evidence="2" key="1">
    <citation type="submission" date="2022-11" db="EMBL/GenBank/DDBJ databases">
        <authorList>
            <person name="Scott C."/>
            <person name="Bruce N."/>
        </authorList>
    </citation>
    <scope>NUCLEOTIDE SEQUENCE</scope>
</reference>
<evidence type="ECO:0000313" key="3">
    <source>
        <dbReference type="Proteomes" id="UP000838763"/>
    </source>
</evidence>
<dbReference type="OrthoDB" id="9995210at2759"/>